<protein>
    <submittedName>
        <fullName evidence="3">tRNA 2-selenouridine(34) synthase MnmH</fullName>
    </submittedName>
</protein>
<sequence>MKNGNQVKLRMNQIKIEDVIKLEDKAIIDVRSSYEFNNGTIPKAINIPLLDDYERIEVGKSYKKEGAEAAKIKGLDFISPKLTSFYREVKELQKNSKNLIVFCSRGGLRSTTFVKLMDLLGAKGIYQLQGGFKEYRSFILKSLMDLKKIEFIVIHGHTGVGKTDIIEKLKLKGIPAINLEELAQNKGSVFGNIGFNGITTQKNFENSIAEEIIVSKDKPIVIESEGQRLGNVTIPKIIYNNMINGHHVLLKTSIDNRKNRLVNDYVNKREGNDHKLIDAVNKLKKRLGHEKVQSYIKLINEKKYDLLAEALLEHYYDPLYNFSIEKYDYDIIINYDRIEEAIEVISRYYKEIEGKTR</sequence>
<dbReference type="Pfam" id="PF26341">
    <property type="entry name" value="AAA_SelU"/>
    <property type="match status" value="1"/>
</dbReference>
<keyword evidence="4" id="KW-1185">Reference proteome</keyword>
<dbReference type="GO" id="GO:0002098">
    <property type="term" value="P:tRNA wobble uridine modification"/>
    <property type="evidence" value="ECO:0007669"/>
    <property type="project" value="InterPro"/>
</dbReference>
<dbReference type="InterPro" id="IPR001763">
    <property type="entry name" value="Rhodanese-like_dom"/>
</dbReference>
<name>A0A6I0FCK5_9FIRM</name>
<dbReference type="Pfam" id="PF00581">
    <property type="entry name" value="Rhodanese"/>
    <property type="match status" value="1"/>
</dbReference>
<evidence type="ECO:0000313" key="4">
    <source>
        <dbReference type="Proteomes" id="UP000432715"/>
    </source>
</evidence>
<proteinExistence type="predicted"/>
<feature type="domain" description="Rhodanese" evidence="2">
    <location>
        <begin position="21"/>
        <end position="144"/>
    </location>
</feature>
<dbReference type="SUPFAM" id="SSF52540">
    <property type="entry name" value="P-loop containing nucleoside triphosphate hydrolases"/>
    <property type="match status" value="1"/>
</dbReference>
<dbReference type="SMART" id="SM00450">
    <property type="entry name" value="RHOD"/>
    <property type="match status" value="1"/>
</dbReference>
<dbReference type="InterPro" id="IPR027417">
    <property type="entry name" value="P-loop_NTPase"/>
</dbReference>
<comment type="caution">
    <text evidence="3">The sequence shown here is derived from an EMBL/GenBank/DDBJ whole genome shotgun (WGS) entry which is preliminary data.</text>
</comment>
<dbReference type="NCBIfam" id="NF008750">
    <property type="entry name" value="PRK11784.1-2"/>
    <property type="match status" value="1"/>
</dbReference>
<dbReference type="RefSeq" id="WP_151860272.1">
    <property type="nucleotide sequence ID" value="NZ_WBZC01000011.1"/>
</dbReference>
<reference evidence="3 4" key="1">
    <citation type="submission" date="2019-10" db="EMBL/GenBank/DDBJ databases">
        <title>Alkaliphilus serpentinus sp. nov. and Alkaliphilus pronyensis sp. nov., two novel anaerobic alkaliphilic species isolated from the serpentinized-hosted hydrothermal field of the Prony Bay (New Caledonia).</title>
        <authorList>
            <person name="Postec A."/>
        </authorList>
    </citation>
    <scope>NUCLEOTIDE SEQUENCE [LARGE SCALE GENOMIC DNA]</scope>
    <source>
        <strain evidence="3 4">LacV</strain>
    </source>
</reference>
<evidence type="ECO:0000259" key="2">
    <source>
        <dbReference type="PROSITE" id="PS50206"/>
    </source>
</evidence>
<gene>
    <name evidence="3" type="primary">mnmH</name>
    <name evidence="3" type="ORF">F8154_03830</name>
</gene>
<dbReference type="InterPro" id="IPR017582">
    <property type="entry name" value="SelU"/>
</dbReference>
<dbReference type="InterPro" id="IPR058840">
    <property type="entry name" value="AAA_SelU"/>
</dbReference>
<dbReference type="Proteomes" id="UP000432715">
    <property type="component" value="Unassembled WGS sequence"/>
</dbReference>
<dbReference type="NCBIfam" id="TIGR03167">
    <property type="entry name" value="tRNA_sel_U_synt"/>
    <property type="match status" value="1"/>
</dbReference>
<dbReference type="AlphaFoldDB" id="A0A6I0FCK5"/>
<evidence type="ECO:0000313" key="3">
    <source>
        <dbReference type="EMBL" id="KAB3536956.1"/>
    </source>
</evidence>
<evidence type="ECO:0000256" key="1">
    <source>
        <dbReference type="ARBA" id="ARBA00023266"/>
    </source>
</evidence>
<dbReference type="OrthoDB" id="9808735at2"/>
<dbReference type="GO" id="GO:0043828">
    <property type="term" value="F:tRNA 2-selenouridine synthase activity"/>
    <property type="evidence" value="ECO:0007669"/>
    <property type="project" value="InterPro"/>
</dbReference>
<accession>A0A6I0FCK5</accession>
<keyword evidence="1" id="KW-0711">Selenium</keyword>
<dbReference type="InterPro" id="IPR036873">
    <property type="entry name" value="Rhodanese-like_dom_sf"/>
</dbReference>
<dbReference type="EMBL" id="WBZC01000011">
    <property type="protein sequence ID" value="KAB3536956.1"/>
    <property type="molecule type" value="Genomic_DNA"/>
</dbReference>
<dbReference type="PANTHER" id="PTHR30401">
    <property type="entry name" value="TRNA 2-SELENOURIDINE SYNTHASE"/>
    <property type="match status" value="1"/>
</dbReference>
<dbReference type="SUPFAM" id="SSF52821">
    <property type="entry name" value="Rhodanese/Cell cycle control phosphatase"/>
    <property type="match status" value="1"/>
</dbReference>
<organism evidence="3 4">
    <name type="scientific">Alkaliphilus pronyensis</name>
    <dbReference type="NCBI Taxonomy" id="1482732"/>
    <lineage>
        <taxon>Bacteria</taxon>
        <taxon>Bacillati</taxon>
        <taxon>Bacillota</taxon>
        <taxon>Clostridia</taxon>
        <taxon>Peptostreptococcales</taxon>
        <taxon>Natronincolaceae</taxon>
        <taxon>Alkaliphilus</taxon>
    </lineage>
</organism>
<dbReference type="PANTHER" id="PTHR30401:SF0">
    <property type="entry name" value="TRNA 2-SELENOURIDINE SYNTHASE"/>
    <property type="match status" value="1"/>
</dbReference>
<dbReference type="Gene3D" id="3.40.50.300">
    <property type="entry name" value="P-loop containing nucleotide triphosphate hydrolases"/>
    <property type="match status" value="1"/>
</dbReference>
<dbReference type="Gene3D" id="3.40.250.10">
    <property type="entry name" value="Rhodanese-like domain"/>
    <property type="match status" value="1"/>
</dbReference>
<dbReference type="PROSITE" id="PS50206">
    <property type="entry name" value="RHODANESE_3"/>
    <property type="match status" value="1"/>
</dbReference>